<evidence type="ECO:0000313" key="2">
    <source>
        <dbReference type="Proteomes" id="UP001066276"/>
    </source>
</evidence>
<gene>
    <name evidence="1" type="ORF">NDU88_005514</name>
</gene>
<proteinExistence type="predicted"/>
<sequence length="71" mass="7866">MSTGPCYSGQKQKLEGLLFNFNPREEGQQEMRCCVEGLVSAAEWAQTQDEDISVTSDSLECVCLAISNEME</sequence>
<dbReference type="AlphaFoldDB" id="A0AAV7MEU5"/>
<protein>
    <recommendedName>
        <fullName evidence="3">RNase H type-1 domain-containing protein</fullName>
    </recommendedName>
</protein>
<dbReference type="Proteomes" id="UP001066276">
    <property type="component" value="Chromosome 10"/>
</dbReference>
<reference evidence="1" key="1">
    <citation type="journal article" date="2022" name="bioRxiv">
        <title>Sequencing and chromosome-scale assembly of the giantPleurodeles waltlgenome.</title>
        <authorList>
            <person name="Brown T."/>
            <person name="Elewa A."/>
            <person name="Iarovenko S."/>
            <person name="Subramanian E."/>
            <person name="Araus A.J."/>
            <person name="Petzold A."/>
            <person name="Susuki M."/>
            <person name="Suzuki K.-i.T."/>
            <person name="Hayashi T."/>
            <person name="Toyoda A."/>
            <person name="Oliveira C."/>
            <person name="Osipova E."/>
            <person name="Leigh N.D."/>
            <person name="Simon A."/>
            <person name="Yun M.H."/>
        </authorList>
    </citation>
    <scope>NUCLEOTIDE SEQUENCE</scope>
    <source>
        <strain evidence="1">20211129_DDA</strain>
        <tissue evidence="1">Liver</tissue>
    </source>
</reference>
<name>A0AAV7MEU5_PLEWA</name>
<evidence type="ECO:0000313" key="1">
    <source>
        <dbReference type="EMBL" id="KAJ1100428.1"/>
    </source>
</evidence>
<accession>A0AAV7MEU5</accession>
<organism evidence="1 2">
    <name type="scientific">Pleurodeles waltl</name>
    <name type="common">Iberian ribbed newt</name>
    <dbReference type="NCBI Taxonomy" id="8319"/>
    <lineage>
        <taxon>Eukaryota</taxon>
        <taxon>Metazoa</taxon>
        <taxon>Chordata</taxon>
        <taxon>Craniata</taxon>
        <taxon>Vertebrata</taxon>
        <taxon>Euteleostomi</taxon>
        <taxon>Amphibia</taxon>
        <taxon>Batrachia</taxon>
        <taxon>Caudata</taxon>
        <taxon>Salamandroidea</taxon>
        <taxon>Salamandridae</taxon>
        <taxon>Pleurodelinae</taxon>
        <taxon>Pleurodeles</taxon>
    </lineage>
</organism>
<dbReference type="EMBL" id="JANPWB010000014">
    <property type="protein sequence ID" value="KAJ1100428.1"/>
    <property type="molecule type" value="Genomic_DNA"/>
</dbReference>
<evidence type="ECO:0008006" key="3">
    <source>
        <dbReference type="Google" id="ProtNLM"/>
    </source>
</evidence>
<keyword evidence="2" id="KW-1185">Reference proteome</keyword>
<comment type="caution">
    <text evidence="1">The sequence shown here is derived from an EMBL/GenBank/DDBJ whole genome shotgun (WGS) entry which is preliminary data.</text>
</comment>